<dbReference type="PRINTS" id="PR00070">
    <property type="entry name" value="DHFR"/>
</dbReference>
<evidence type="ECO:0000256" key="5">
    <source>
        <dbReference type="ARBA" id="ARBA00022857"/>
    </source>
</evidence>
<evidence type="ECO:0000259" key="9">
    <source>
        <dbReference type="PROSITE" id="PS51330"/>
    </source>
</evidence>
<keyword evidence="5 8" id="KW-0521">NADP</keyword>
<dbReference type="PROSITE" id="PS51330">
    <property type="entry name" value="DHFR_2"/>
    <property type="match status" value="1"/>
</dbReference>
<gene>
    <name evidence="10" type="ORF">LQ567_01660</name>
</gene>
<dbReference type="EMBL" id="JAJNEC010000003">
    <property type="protein sequence ID" value="MCD2421449.1"/>
    <property type="molecule type" value="Genomic_DNA"/>
</dbReference>
<dbReference type="PANTHER" id="PTHR48069">
    <property type="entry name" value="DIHYDROFOLATE REDUCTASE"/>
    <property type="match status" value="1"/>
</dbReference>
<dbReference type="Pfam" id="PF00186">
    <property type="entry name" value="DHFR_1"/>
    <property type="match status" value="1"/>
</dbReference>
<comment type="pathway">
    <text evidence="1 8">Cofactor biosynthesis; tetrahydrofolate biosynthesis; 5,6,7,8-tetrahydrofolate from 7,8-dihydrofolate: step 1/1.</text>
</comment>
<keyword evidence="11" id="KW-1185">Reference proteome</keyword>
<dbReference type="EC" id="1.5.1.3" evidence="3 8"/>
<protein>
    <recommendedName>
        <fullName evidence="3 8">Dihydrofolate reductase</fullName>
        <ecNumber evidence="3 8">1.5.1.3</ecNumber>
    </recommendedName>
</protein>
<dbReference type="SUPFAM" id="SSF53597">
    <property type="entry name" value="Dihydrofolate reductase-like"/>
    <property type="match status" value="1"/>
</dbReference>
<keyword evidence="6 8" id="KW-0560">Oxidoreductase</keyword>
<reference evidence="10 11" key="1">
    <citation type="submission" date="2021-11" db="EMBL/GenBank/DDBJ databases">
        <title>Genomic of Niabella pedocola.</title>
        <authorList>
            <person name="Wu T."/>
        </authorList>
    </citation>
    <scope>NUCLEOTIDE SEQUENCE [LARGE SCALE GENOMIC DNA]</scope>
    <source>
        <strain evidence="10 11">JCM 31011</strain>
    </source>
</reference>
<dbReference type="InterPro" id="IPR024072">
    <property type="entry name" value="DHFR-like_dom_sf"/>
</dbReference>
<evidence type="ECO:0000256" key="7">
    <source>
        <dbReference type="ARBA" id="ARBA00025067"/>
    </source>
</evidence>
<comment type="similarity">
    <text evidence="2 8">Belongs to the dihydrofolate reductase family.</text>
</comment>
<dbReference type="InterPro" id="IPR001796">
    <property type="entry name" value="DHFR_dom"/>
</dbReference>
<keyword evidence="4 8" id="KW-0554">One-carbon metabolism</keyword>
<evidence type="ECO:0000256" key="4">
    <source>
        <dbReference type="ARBA" id="ARBA00022563"/>
    </source>
</evidence>
<dbReference type="CDD" id="cd00209">
    <property type="entry name" value="DHFR"/>
    <property type="match status" value="1"/>
</dbReference>
<dbReference type="InterPro" id="IPR012259">
    <property type="entry name" value="DHFR"/>
</dbReference>
<evidence type="ECO:0000256" key="3">
    <source>
        <dbReference type="ARBA" id="ARBA00012856"/>
    </source>
</evidence>
<dbReference type="PANTHER" id="PTHR48069:SF3">
    <property type="entry name" value="DIHYDROFOLATE REDUCTASE"/>
    <property type="match status" value="1"/>
</dbReference>
<comment type="catalytic activity">
    <reaction evidence="8">
        <text>(6S)-5,6,7,8-tetrahydrofolate + NADP(+) = 7,8-dihydrofolate + NADPH + H(+)</text>
        <dbReference type="Rhea" id="RHEA:15009"/>
        <dbReference type="ChEBI" id="CHEBI:15378"/>
        <dbReference type="ChEBI" id="CHEBI:57451"/>
        <dbReference type="ChEBI" id="CHEBI:57453"/>
        <dbReference type="ChEBI" id="CHEBI:57783"/>
        <dbReference type="ChEBI" id="CHEBI:58349"/>
        <dbReference type="EC" id="1.5.1.3"/>
    </reaction>
</comment>
<feature type="domain" description="DHFR" evidence="9">
    <location>
        <begin position="2"/>
        <end position="162"/>
    </location>
</feature>
<dbReference type="Gene3D" id="3.40.430.10">
    <property type="entry name" value="Dihydrofolate Reductase, subunit A"/>
    <property type="match status" value="1"/>
</dbReference>
<evidence type="ECO:0000313" key="11">
    <source>
        <dbReference type="Proteomes" id="UP001199816"/>
    </source>
</evidence>
<accession>A0ABS8PK44</accession>
<proteinExistence type="inferred from homology"/>
<comment type="function">
    <text evidence="7 8">Key enzyme in folate metabolism. Catalyzes an essential reaction for de novo glycine and purine synthesis, and for DNA precursor synthesis.</text>
</comment>
<evidence type="ECO:0000256" key="8">
    <source>
        <dbReference type="PIRNR" id="PIRNR000194"/>
    </source>
</evidence>
<dbReference type="RefSeq" id="WP_231002355.1">
    <property type="nucleotide sequence ID" value="NZ_JAJNEC010000003.1"/>
</dbReference>
<evidence type="ECO:0000256" key="2">
    <source>
        <dbReference type="ARBA" id="ARBA00009539"/>
    </source>
</evidence>
<dbReference type="Proteomes" id="UP001199816">
    <property type="component" value="Unassembled WGS sequence"/>
</dbReference>
<comment type="caution">
    <text evidence="10">The sequence shown here is derived from an EMBL/GenBank/DDBJ whole genome shotgun (WGS) entry which is preliminary data.</text>
</comment>
<evidence type="ECO:0000313" key="10">
    <source>
        <dbReference type="EMBL" id="MCD2421449.1"/>
    </source>
</evidence>
<dbReference type="PIRSF" id="PIRSF000194">
    <property type="entry name" value="DHFR"/>
    <property type="match status" value="1"/>
</dbReference>
<sequence>MLISLVAAASNNNVIGKDNKLLWSLPNDMKHFKNVTWGMPVVMGRKTFESFKQPLSGRKNIVLSTNKNLKIDNAIVARSMQDVELLVKEMDVKELMVIGGGEIYKLYLPKANRIYLTRVDTALEGDAFFPVFDQNVWALKSKQEYKADEKHLFDYTFELWERN</sequence>
<name>A0ABS8PK44_9BACT</name>
<evidence type="ECO:0000256" key="6">
    <source>
        <dbReference type="ARBA" id="ARBA00023002"/>
    </source>
</evidence>
<evidence type="ECO:0000256" key="1">
    <source>
        <dbReference type="ARBA" id="ARBA00004903"/>
    </source>
</evidence>
<organism evidence="10 11">
    <name type="scientific">Niabella pedocola</name>
    <dbReference type="NCBI Taxonomy" id="1752077"/>
    <lineage>
        <taxon>Bacteria</taxon>
        <taxon>Pseudomonadati</taxon>
        <taxon>Bacteroidota</taxon>
        <taxon>Chitinophagia</taxon>
        <taxon>Chitinophagales</taxon>
        <taxon>Chitinophagaceae</taxon>
        <taxon>Niabella</taxon>
    </lineage>
</organism>